<feature type="transmembrane region" description="Helical" evidence="8">
    <location>
        <begin position="199"/>
        <end position="219"/>
    </location>
</feature>
<dbReference type="EMBL" id="LRBV02000011">
    <property type="status" value="NOT_ANNOTATED_CDS"/>
    <property type="molecule type" value="Genomic_DNA"/>
</dbReference>
<evidence type="ECO:0000313" key="10">
    <source>
        <dbReference type="EnsemblPlants" id="QL11p018188:mrna"/>
    </source>
</evidence>
<keyword evidence="5 8" id="KW-1133">Transmembrane helix</keyword>
<keyword evidence="4 8" id="KW-0812">Transmembrane</keyword>
<keyword evidence="6 8" id="KW-0406">Ion transport</keyword>
<dbReference type="KEGG" id="qlo:115969151"/>
<comment type="caution">
    <text evidence="8">Lacks conserved residue(s) required for the propagation of feature annotation.</text>
</comment>
<dbReference type="FunCoup" id="A0A7N2MVW0">
    <property type="interactions" value="2039"/>
</dbReference>
<feature type="transmembrane region" description="Helical" evidence="8">
    <location>
        <begin position="51"/>
        <end position="71"/>
    </location>
</feature>
<dbReference type="Pfam" id="PF02535">
    <property type="entry name" value="Zip"/>
    <property type="match status" value="1"/>
</dbReference>
<protein>
    <submittedName>
        <fullName evidence="10">Uncharacterized protein</fullName>
    </submittedName>
</protein>
<accession>A0A7N2MVW0</accession>
<dbReference type="InParanoid" id="A0A7N2MVW0"/>
<dbReference type="PANTHER" id="PTHR11040:SF41">
    <property type="entry name" value="ZINC TRANSPORTER 7"/>
    <property type="match status" value="1"/>
</dbReference>
<reference evidence="10" key="2">
    <citation type="submission" date="2021-01" db="UniProtKB">
        <authorList>
            <consortium name="EnsemblPlants"/>
        </authorList>
    </citation>
    <scope>IDENTIFICATION</scope>
</reference>
<keyword evidence="3 8" id="KW-0813">Transport</keyword>
<dbReference type="PANTHER" id="PTHR11040">
    <property type="entry name" value="ZINC/IRON TRANSPORTER"/>
    <property type="match status" value="1"/>
</dbReference>
<keyword evidence="7 8" id="KW-0472">Membrane</keyword>
<dbReference type="EnsemblPlants" id="QL11p018188:mrna">
    <property type="protein sequence ID" value="QL11p018188:mrna"/>
    <property type="gene ID" value="QL11p018188"/>
</dbReference>
<comment type="subcellular location">
    <subcellularLocation>
        <location evidence="1 8">Membrane</location>
        <topology evidence="1 8">Multi-pass membrane protein</topology>
    </subcellularLocation>
</comment>
<feature type="transmembrane region" description="Helical" evidence="8">
    <location>
        <begin position="291"/>
        <end position="317"/>
    </location>
</feature>
<dbReference type="InterPro" id="IPR003689">
    <property type="entry name" value="ZIP"/>
</dbReference>
<dbReference type="Proteomes" id="UP000594261">
    <property type="component" value="Chromosome 11"/>
</dbReference>
<dbReference type="Gramene" id="QL11p018188:mrna">
    <property type="protein sequence ID" value="QL11p018188:mrna"/>
    <property type="gene ID" value="QL11p018188"/>
</dbReference>
<keyword evidence="11" id="KW-1185">Reference proteome</keyword>
<dbReference type="OrthoDB" id="448280at2759"/>
<feature type="transmembrane region" description="Helical" evidence="8">
    <location>
        <begin position="329"/>
        <end position="350"/>
    </location>
</feature>
<reference evidence="10 11" key="1">
    <citation type="journal article" date="2016" name="G3 (Bethesda)">
        <title>First Draft Assembly and Annotation of the Genome of a California Endemic Oak Quercus lobata Nee (Fagaceae).</title>
        <authorList>
            <person name="Sork V.L."/>
            <person name="Fitz-Gibbon S.T."/>
            <person name="Puiu D."/>
            <person name="Crepeau M."/>
            <person name="Gugger P.F."/>
            <person name="Sherman R."/>
            <person name="Stevens K."/>
            <person name="Langley C.H."/>
            <person name="Pellegrini M."/>
            <person name="Salzberg S.L."/>
        </authorList>
    </citation>
    <scope>NUCLEOTIDE SEQUENCE [LARGE SCALE GENOMIC DNA]</scope>
    <source>
        <strain evidence="10 11">cv. SW786</strain>
    </source>
</reference>
<evidence type="ECO:0000256" key="6">
    <source>
        <dbReference type="ARBA" id="ARBA00023065"/>
    </source>
</evidence>
<feature type="transmembrane region" description="Helical" evidence="8">
    <location>
        <begin position="124"/>
        <end position="145"/>
    </location>
</feature>
<name>A0A7N2MVW0_QUELO</name>
<dbReference type="NCBIfam" id="TIGR00820">
    <property type="entry name" value="zip"/>
    <property type="match status" value="1"/>
</dbReference>
<sequence>MAAVFTKFHAFFLFLLLLSFALQVVSGEDSQCVTESTPGCHDKSKALKLNLIAIAAILIFSMIGVCLPLFTQSFPALNPDSKAFSIIKAFASGVILATGYMHVLPDSFACLQSDCLPRHPWKKFPFSTFVAMLSALLTLMLDSLAMSYHTGKPKAHADFGSSSDLKKAAATTELHTTAGTGNGELVHNDNHSKLLRHRVVAQVLEVGIVVHSVVIGLSLGASHNPCMIRPLIIAMCFHQLFEGMGLGGCILQANYKLKMNMIMVFFFSITTPFGIALGLCLSNIYSENSPIALIVVGVLDAASAGILNYMALVNLLAVDFMGSKLQQNVTLQMLAFLAVFLGAGGMSLLAKWA</sequence>
<evidence type="ECO:0000256" key="9">
    <source>
        <dbReference type="SAM" id="SignalP"/>
    </source>
</evidence>
<dbReference type="GeneID" id="115969151"/>
<keyword evidence="9" id="KW-0732">Signal</keyword>
<gene>
    <name evidence="10" type="primary">LOC115969151</name>
</gene>
<evidence type="ECO:0000256" key="3">
    <source>
        <dbReference type="ARBA" id="ARBA00022448"/>
    </source>
</evidence>
<dbReference type="GO" id="GO:0005385">
    <property type="term" value="F:zinc ion transmembrane transporter activity"/>
    <property type="evidence" value="ECO:0007669"/>
    <property type="project" value="InterPro"/>
</dbReference>
<dbReference type="AlphaFoldDB" id="A0A7N2MVW0"/>
<evidence type="ECO:0000256" key="4">
    <source>
        <dbReference type="ARBA" id="ARBA00022692"/>
    </source>
</evidence>
<evidence type="ECO:0000256" key="7">
    <source>
        <dbReference type="ARBA" id="ARBA00023136"/>
    </source>
</evidence>
<dbReference type="InterPro" id="IPR004698">
    <property type="entry name" value="Zn/Fe_permease_fun/pln"/>
</dbReference>
<dbReference type="RefSeq" id="XP_030944580.1">
    <property type="nucleotide sequence ID" value="XM_031088720.1"/>
</dbReference>
<feature type="transmembrane region" description="Helical" evidence="8">
    <location>
        <begin position="263"/>
        <end position="285"/>
    </location>
</feature>
<organism evidence="10 11">
    <name type="scientific">Quercus lobata</name>
    <name type="common">Valley oak</name>
    <dbReference type="NCBI Taxonomy" id="97700"/>
    <lineage>
        <taxon>Eukaryota</taxon>
        <taxon>Viridiplantae</taxon>
        <taxon>Streptophyta</taxon>
        <taxon>Embryophyta</taxon>
        <taxon>Tracheophyta</taxon>
        <taxon>Spermatophyta</taxon>
        <taxon>Magnoliopsida</taxon>
        <taxon>eudicotyledons</taxon>
        <taxon>Gunneridae</taxon>
        <taxon>Pentapetalae</taxon>
        <taxon>rosids</taxon>
        <taxon>fabids</taxon>
        <taxon>Fagales</taxon>
        <taxon>Fagaceae</taxon>
        <taxon>Quercus</taxon>
    </lineage>
</organism>
<evidence type="ECO:0000256" key="1">
    <source>
        <dbReference type="ARBA" id="ARBA00004141"/>
    </source>
</evidence>
<feature type="transmembrane region" description="Helical" evidence="8">
    <location>
        <begin position="83"/>
        <end position="104"/>
    </location>
</feature>
<dbReference type="OMA" id="QYTGCHS"/>
<feature type="chain" id="PRO_5029775977" evidence="9">
    <location>
        <begin position="28"/>
        <end position="353"/>
    </location>
</feature>
<proteinExistence type="inferred from homology"/>
<feature type="signal peptide" evidence="9">
    <location>
        <begin position="1"/>
        <end position="27"/>
    </location>
</feature>
<dbReference type="GO" id="GO:0005886">
    <property type="term" value="C:plasma membrane"/>
    <property type="evidence" value="ECO:0007669"/>
    <property type="project" value="TreeGrafter"/>
</dbReference>
<evidence type="ECO:0000313" key="11">
    <source>
        <dbReference type="Proteomes" id="UP000594261"/>
    </source>
</evidence>
<evidence type="ECO:0000256" key="8">
    <source>
        <dbReference type="RuleBase" id="RU362088"/>
    </source>
</evidence>
<evidence type="ECO:0000256" key="5">
    <source>
        <dbReference type="ARBA" id="ARBA00022989"/>
    </source>
</evidence>
<comment type="similarity">
    <text evidence="2 8">Belongs to the ZIP transporter (TC 2.A.5) family.</text>
</comment>
<evidence type="ECO:0000256" key="2">
    <source>
        <dbReference type="ARBA" id="ARBA00006939"/>
    </source>
</evidence>